<dbReference type="GO" id="GO:0051258">
    <property type="term" value="P:protein polymerization"/>
    <property type="evidence" value="ECO:0007669"/>
    <property type="project" value="UniProtKB-ARBA"/>
</dbReference>
<feature type="region of interest" description="Disordered" evidence="8">
    <location>
        <begin position="120"/>
        <end position="270"/>
    </location>
</feature>
<dbReference type="Pfam" id="PF06136">
    <property type="entry name" value="SOK"/>
    <property type="match status" value="1"/>
</dbReference>
<reference evidence="11" key="2">
    <citation type="submission" date="2025-08" db="UniProtKB">
        <authorList>
            <consortium name="RefSeq"/>
        </authorList>
    </citation>
    <scope>IDENTIFICATION</scope>
    <source>
        <tissue evidence="11">Leaves</tissue>
    </source>
</reference>
<evidence type="ECO:0000256" key="4">
    <source>
        <dbReference type="ARBA" id="ARBA00022618"/>
    </source>
</evidence>
<dbReference type="InterPro" id="IPR010369">
    <property type="entry name" value="SOK"/>
</dbReference>
<protein>
    <submittedName>
        <fullName evidence="11">Protein SOSEKI 1</fullName>
    </submittedName>
</protein>
<dbReference type="InterPro" id="IPR048351">
    <property type="entry name" value="SOK_DIX"/>
</dbReference>
<dbReference type="GO" id="GO:2000067">
    <property type="term" value="P:regulation of root morphogenesis"/>
    <property type="evidence" value="ECO:0007669"/>
    <property type="project" value="UniProtKB-ARBA"/>
</dbReference>
<comment type="subcellular location">
    <subcellularLocation>
        <location evidence="1">Cell membrane</location>
        <topology evidence="1">Peripheral membrane protein</topology>
        <orientation evidence="1">Cytoplasmic side</orientation>
    </subcellularLocation>
</comment>
<dbReference type="OrthoDB" id="1907705at2759"/>
<dbReference type="PANTHER" id="PTHR31083">
    <property type="entry name" value="UPSTREAM OF FLC PROTEIN (DUF966)"/>
    <property type="match status" value="1"/>
</dbReference>
<dbReference type="AlphaFoldDB" id="A0A6P6WES6"/>
<evidence type="ECO:0000256" key="7">
    <source>
        <dbReference type="ARBA" id="ARBA00024211"/>
    </source>
</evidence>
<feature type="compositionally biased region" description="Low complexity" evidence="8">
    <location>
        <begin position="225"/>
        <end position="234"/>
    </location>
</feature>
<keyword evidence="6" id="KW-0131">Cell cycle</keyword>
<feature type="compositionally biased region" description="Basic and acidic residues" evidence="8">
    <location>
        <begin position="126"/>
        <end position="137"/>
    </location>
</feature>
<evidence type="ECO:0000313" key="11">
    <source>
        <dbReference type="RefSeq" id="XP_027113605.1"/>
    </source>
</evidence>
<evidence type="ECO:0000256" key="2">
    <source>
        <dbReference type="ARBA" id="ARBA00022473"/>
    </source>
</evidence>
<feature type="compositionally biased region" description="Low complexity" evidence="8">
    <location>
        <begin position="421"/>
        <end position="431"/>
    </location>
</feature>
<evidence type="ECO:0000313" key="10">
    <source>
        <dbReference type="Proteomes" id="UP001652660"/>
    </source>
</evidence>
<feature type="compositionally biased region" description="Polar residues" evidence="8">
    <location>
        <begin position="180"/>
        <end position="191"/>
    </location>
</feature>
<keyword evidence="10" id="KW-1185">Reference proteome</keyword>
<dbReference type="GO" id="GO:0051302">
    <property type="term" value="P:regulation of cell division"/>
    <property type="evidence" value="ECO:0007669"/>
    <property type="project" value="UniProtKB-ARBA"/>
</dbReference>
<feature type="domain" description="SOSEKI DIX-like" evidence="9">
    <location>
        <begin position="30"/>
        <end position="116"/>
    </location>
</feature>
<evidence type="ECO:0000259" key="9">
    <source>
        <dbReference type="Pfam" id="PF06136"/>
    </source>
</evidence>
<dbReference type="GeneID" id="113732158"/>
<feature type="compositionally biased region" description="Basic and acidic residues" evidence="8">
    <location>
        <begin position="154"/>
        <end position="165"/>
    </location>
</feature>
<dbReference type="RefSeq" id="XP_027113605.1">
    <property type="nucleotide sequence ID" value="XM_027257804.2"/>
</dbReference>
<feature type="compositionally biased region" description="Low complexity" evidence="8">
    <location>
        <begin position="250"/>
        <end position="269"/>
    </location>
</feature>
<evidence type="ECO:0000256" key="5">
    <source>
        <dbReference type="ARBA" id="ARBA00023136"/>
    </source>
</evidence>
<dbReference type="GO" id="GO:0005886">
    <property type="term" value="C:plasma membrane"/>
    <property type="evidence" value="ECO:0007669"/>
    <property type="project" value="UniProtKB-SubCell"/>
</dbReference>
<keyword evidence="3" id="KW-1003">Cell membrane</keyword>
<sequence length="443" mass="50149">MEAIYLEQKRNMKRRLMESNQVGAEVRRIHVIYFLSRKGRIEQPHLIRVHHLSRNGVHLRDVKRWLGELRGKDMPESFSWSYKRRYKSGYVWQDLLDEDLITPISDNEYVLKGSEISSTATIEDSPSEKRYSMHKEEEDSSDRIPSSTEENPDDDHHHQETKMDQPTKIFSPEIEEESPTFGSEQSSTLTDDSMKTKDQDQDQEKNSSFQTPKEEMHEESDKSEGSSYYSPLSSKRNKKANNVMSEEKISAPSSSASTSSTAQPSFSKSRSYSNASHLFRNLITCGAVETNDSVMLTISRRNKPPANANLSSLDKQNHVSNGTKELLQKGDKLGGSQRIFGTNWDQQRQSSGRKSFDGVRASQKNNSEFNNQKTNAAHKPIYGPPCSQCGKPFKPEKLHAHMKSCRGMKAWAKYSGPAISAAAADKPAESPQENLVSGYYLTH</sequence>
<feature type="region of interest" description="Disordered" evidence="8">
    <location>
        <begin position="345"/>
        <end position="364"/>
    </location>
</feature>
<reference evidence="10" key="1">
    <citation type="journal article" date="2025" name="Foods">
        <title>Unveiling the Microbial Signatures of Arabica Coffee Cherries: Insights into Ripeness Specific Diversity, Functional Traits, and Implications for Quality and Safety.</title>
        <authorList>
            <consortium name="RefSeq"/>
            <person name="Tenea G.N."/>
            <person name="Cifuentes V."/>
            <person name="Reyes P."/>
            <person name="Cevallos-Vallejos M."/>
        </authorList>
    </citation>
    <scope>NUCLEOTIDE SEQUENCE [LARGE SCALE GENOMIC DNA]</scope>
</reference>
<gene>
    <name evidence="11" type="primary">LOC113732158</name>
</gene>
<feature type="region of interest" description="Disordered" evidence="8">
    <location>
        <begin position="421"/>
        <end position="443"/>
    </location>
</feature>
<keyword evidence="4" id="KW-0132">Cell division</keyword>
<evidence type="ECO:0000256" key="6">
    <source>
        <dbReference type="ARBA" id="ARBA00023306"/>
    </source>
</evidence>
<name>A0A6P6WES6_COFAR</name>
<accession>A0A6P6WES6</accession>
<evidence type="ECO:0000256" key="3">
    <source>
        <dbReference type="ARBA" id="ARBA00022475"/>
    </source>
</evidence>
<dbReference type="PANTHER" id="PTHR31083:SF5">
    <property type="entry name" value="PROTEIN SOSEKI 1"/>
    <property type="match status" value="1"/>
</dbReference>
<keyword evidence="5" id="KW-0472">Membrane</keyword>
<dbReference type="GO" id="GO:0051301">
    <property type="term" value="P:cell division"/>
    <property type="evidence" value="ECO:0007669"/>
    <property type="project" value="UniProtKB-KW"/>
</dbReference>
<evidence type="ECO:0000256" key="8">
    <source>
        <dbReference type="SAM" id="MobiDB-lite"/>
    </source>
</evidence>
<feature type="compositionally biased region" description="Basic and acidic residues" evidence="8">
    <location>
        <begin position="192"/>
        <end position="205"/>
    </location>
</feature>
<dbReference type="Proteomes" id="UP001652660">
    <property type="component" value="Chromosome 2e"/>
</dbReference>
<organism evidence="10 11">
    <name type="scientific">Coffea arabica</name>
    <name type="common">Arabian coffee</name>
    <dbReference type="NCBI Taxonomy" id="13443"/>
    <lineage>
        <taxon>Eukaryota</taxon>
        <taxon>Viridiplantae</taxon>
        <taxon>Streptophyta</taxon>
        <taxon>Embryophyta</taxon>
        <taxon>Tracheophyta</taxon>
        <taxon>Spermatophyta</taxon>
        <taxon>Magnoliopsida</taxon>
        <taxon>eudicotyledons</taxon>
        <taxon>Gunneridae</taxon>
        <taxon>Pentapetalae</taxon>
        <taxon>asterids</taxon>
        <taxon>lamiids</taxon>
        <taxon>Gentianales</taxon>
        <taxon>Rubiaceae</taxon>
        <taxon>Ixoroideae</taxon>
        <taxon>Gardenieae complex</taxon>
        <taxon>Bertiereae - Coffeeae clade</taxon>
        <taxon>Coffeeae</taxon>
        <taxon>Coffea</taxon>
    </lineage>
</organism>
<dbReference type="GO" id="GO:0090708">
    <property type="term" value="P:specification of plant organ axis polarity"/>
    <property type="evidence" value="ECO:0007669"/>
    <property type="project" value="UniProtKB-ARBA"/>
</dbReference>
<proteinExistence type="inferred from homology"/>
<keyword evidence="2" id="KW-0217">Developmental protein</keyword>
<evidence type="ECO:0000256" key="1">
    <source>
        <dbReference type="ARBA" id="ARBA00004413"/>
    </source>
</evidence>
<feature type="compositionally biased region" description="Basic and acidic residues" evidence="8">
    <location>
        <begin position="212"/>
        <end position="224"/>
    </location>
</feature>
<comment type="similarity">
    <text evidence="7">Belongs to the SOSEKI family.</text>
</comment>